<dbReference type="InterPro" id="IPR029056">
    <property type="entry name" value="Ribokinase-like"/>
</dbReference>
<keyword evidence="3 6" id="KW-0418">Kinase</keyword>
<reference evidence="7" key="1">
    <citation type="submission" date="2016-10" db="EMBL/GenBank/DDBJ databases">
        <authorList>
            <person name="Varghese N."/>
            <person name="Submissions S."/>
        </authorList>
    </citation>
    <scope>NUCLEOTIDE SEQUENCE [LARGE SCALE GENOMIC DNA]</scope>
    <source>
        <strain evidence="7">CGMCC 4.3568</strain>
    </source>
</reference>
<evidence type="ECO:0000256" key="2">
    <source>
        <dbReference type="ARBA" id="ARBA00022679"/>
    </source>
</evidence>
<organism evidence="6 7">
    <name type="scientific">Amycolatopsis marina</name>
    <dbReference type="NCBI Taxonomy" id="490629"/>
    <lineage>
        <taxon>Bacteria</taxon>
        <taxon>Bacillati</taxon>
        <taxon>Actinomycetota</taxon>
        <taxon>Actinomycetes</taxon>
        <taxon>Pseudonocardiales</taxon>
        <taxon>Pseudonocardiaceae</taxon>
        <taxon>Amycolatopsis</taxon>
    </lineage>
</organism>
<dbReference type="CDD" id="cd01166">
    <property type="entry name" value="KdgK"/>
    <property type="match status" value="1"/>
</dbReference>
<dbReference type="InterPro" id="IPR052700">
    <property type="entry name" value="Carb_kinase_PfkB-like"/>
</dbReference>
<gene>
    <name evidence="6" type="ORF">SAMN05216266_11623</name>
</gene>
<feature type="region of interest" description="Disordered" evidence="4">
    <location>
        <begin position="322"/>
        <end position="343"/>
    </location>
</feature>
<protein>
    <submittedName>
        <fullName evidence="6">2-dehydro-3-deoxygluconokinase</fullName>
    </submittedName>
</protein>
<dbReference type="InterPro" id="IPR011611">
    <property type="entry name" value="PfkB_dom"/>
</dbReference>
<dbReference type="Proteomes" id="UP000243799">
    <property type="component" value="Unassembled WGS sequence"/>
</dbReference>
<dbReference type="PANTHER" id="PTHR43320:SF2">
    <property type="entry name" value="2-DEHYDRO-3-DEOXYGLUCONOKINASE_2-DEHYDRO-3-DEOXYGALACTONOKINASE"/>
    <property type="match status" value="1"/>
</dbReference>
<accession>A0A1I1BRL8</accession>
<sequence>MAGGAPAPEVLCLGESMAVFVPSESGPAHRVRTWNRTIGGAESNVACHLAGLGVSSAWVSAVGADSFGRALLDEIAASGVDVTATYVDPGRPTGVYFKESGTTGSPVRYYRAGSAASGMGPGLLAELDLRGVRLIHLSGITPALSPSCADLVRAVLTAPREGRLVSFDVNWRPALWPGRDGALLAELAALADIVLVGDDEAEAVWGTGDVGRLRALLPQPSTVVVKHGERGATLLEHGRDAVFEPALRVRVVEPVGAGDAFAAGFLAATLRGATPRFRLRQGHLQAASTLLTQDDVGLPLPPGVVGELLEADESGWAAAELTDRGVRRRAQPDEHRRRVKRET</sequence>
<dbReference type="SUPFAM" id="SSF53613">
    <property type="entry name" value="Ribokinase-like"/>
    <property type="match status" value="1"/>
</dbReference>
<proteinExistence type="inferred from homology"/>
<dbReference type="PANTHER" id="PTHR43320">
    <property type="entry name" value="SUGAR KINASE"/>
    <property type="match status" value="1"/>
</dbReference>
<dbReference type="Gene3D" id="3.40.1190.20">
    <property type="match status" value="1"/>
</dbReference>
<evidence type="ECO:0000313" key="6">
    <source>
        <dbReference type="EMBL" id="SFB52326.1"/>
    </source>
</evidence>
<comment type="similarity">
    <text evidence="1">Belongs to the carbohydrate kinase PfkB family.</text>
</comment>
<dbReference type="STRING" id="490629.SAMN05216266_11623"/>
<evidence type="ECO:0000256" key="4">
    <source>
        <dbReference type="SAM" id="MobiDB-lite"/>
    </source>
</evidence>
<evidence type="ECO:0000256" key="1">
    <source>
        <dbReference type="ARBA" id="ARBA00010688"/>
    </source>
</evidence>
<dbReference type="AlphaFoldDB" id="A0A1I1BRL8"/>
<dbReference type="GO" id="GO:0016301">
    <property type="term" value="F:kinase activity"/>
    <property type="evidence" value="ECO:0007669"/>
    <property type="project" value="UniProtKB-KW"/>
</dbReference>
<evidence type="ECO:0000313" key="7">
    <source>
        <dbReference type="Proteomes" id="UP000243799"/>
    </source>
</evidence>
<keyword evidence="7" id="KW-1185">Reference proteome</keyword>
<dbReference type="Pfam" id="PF00294">
    <property type="entry name" value="PfkB"/>
    <property type="match status" value="1"/>
</dbReference>
<evidence type="ECO:0000259" key="5">
    <source>
        <dbReference type="Pfam" id="PF00294"/>
    </source>
</evidence>
<name>A0A1I1BRL8_9PSEU</name>
<feature type="domain" description="Carbohydrate kinase PfkB" evidence="5">
    <location>
        <begin position="9"/>
        <end position="290"/>
    </location>
</feature>
<keyword evidence="2" id="KW-0808">Transferase</keyword>
<dbReference type="EMBL" id="FOKG01000016">
    <property type="protein sequence ID" value="SFB52326.1"/>
    <property type="molecule type" value="Genomic_DNA"/>
</dbReference>
<evidence type="ECO:0000256" key="3">
    <source>
        <dbReference type="ARBA" id="ARBA00022777"/>
    </source>
</evidence>